<reference evidence="2" key="1">
    <citation type="submission" date="2016-05" db="EMBL/GenBank/DDBJ databases">
        <title>Comparative genomics of biotechnologically important yeasts.</title>
        <authorList>
            <consortium name="DOE Joint Genome Institute"/>
            <person name="Riley R."/>
            <person name="Haridas S."/>
            <person name="Wolfe K.H."/>
            <person name="Lopes M.R."/>
            <person name="Hittinger C.T."/>
            <person name="Goker M."/>
            <person name="Salamov A."/>
            <person name="Wisecaver J."/>
            <person name="Long T.M."/>
            <person name="Aerts A.L."/>
            <person name="Barry K."/>
            <person name="Choi C."/>
            <person name="Clum A."/>
            <person name="Coughlan A.Y."/>
            <person name="Deshpande S."/>
            <person name="Douglass A.P."/>
            <person name="Hanson S.J."/>
            <person name="Klenk H.-P."/>
            <person name="Labutti K."/>
            <person name="Lapidus A."/>
            <person name="Lindquist E."/>
            <person name="Lipzen A."/>
            <person name="Meier-Kolthoff J.P."/>
            <person name="Ohm R.A."/>
            <person name="Otillar R.P."/>
            <person name="Pangilinan J."/>
            <person name="Peng Y."/>
            <person name="Rokas A."/>
            <person name="Rosa C.A."/>
            <person name="Scheuner C."/>
            <person name="Sibirny A.A."/>
            <person name="Slot J.C."/>
            <person name="Stielow J.B."/>
            <person name="Sun H."/>
            <person name="Kurtzman C.P."/>
            <person name="Blackwell M."/>
            <person name="Grigoriev I.V."/>
            <person name="Jeffries T.W."/>
        </authorList>
    </citation>
    <scope>NUCLEOTIDE SEQUENCE [LARGE SCALE GENOMIC DNA]</scope>
    <source>
        <strain evidence="2">DSM 1968</strain>
    </source>
</reference>
<dbReference type="GeneID" id="30967244"/>
<accession>A0A1D2VDZ2</accession>
<sequence>MIRIGIYSECFGSDEKLFKDICQYLPIFENIHTFIHQKRKNKILQNISLGL</sequence>
<evidence type="ECO:0000313" key="1">
    <source>
        <dbReference type="EMBL" id="ODV59819.1"/>
    </source>
</evidence>
<organism evidence="1 2">
    <name type="scientific">Ascoidea rubescens DSM 1968</name>
    <dbReference type="NCBI Taxonomy" id="1344418"/>
    <lineage>
        <taxon>Eukaryota</taxon>
        <taxon>Fungi</taxon>
        <taxon>Dikarya</taxon>
        <taxon>Ascomycota</taxon>
        <taxon>Saccharomycotina</taxon>
        <taxon>Saccharomycetes</taxon>
        <taxon>Ascoideaceae</taxon>
        <taxon>Ascoidea</taxon>
    </lineage>
</organism>
<name>A0A1D2VDZ2_9ASCO</name>
<proteinExistence type="predicted"/>
<evidence type="ECO:0000313" key="2">
    <source>
        <dbReference type="Proteomes" id="UP000095038"/>
    </source>
</evidence>
<dbReference type="EMBL" id="KV454484">
    <property type="protein sequence ID" value="ODV59819.1"/>
    <property type="molecule type" value="Genomic_DNA"/>
</dbReference>
<gene>
    <name evidence="1" type="ORF">ASCRUDRAFT_76773</name>
</gene>
<keyword evidence="2" id="KW-1185">Reference proteome</keyword>
<dbReference type="Proteomes" id="UP000095038">
    <property type="component" value="Unassembled WGS sequence"/>
</dbReference>
<dbReference type="InParanoid" id="A0A1D2VDZ2"/>
<protein>
    <submittedName>
        <fullName evidence="1">Uncharacterized protein</fullName>
    </submittedName>
</protein>
<dbReference type="RefSeq" id="XP_020046126.1">
    <property type="nucleotide sequence ID" value="XM_020193608.1"/>
</dbReference>
<dbReference type="AlphaFoldDB" id="A0A1D2VDZ2"/>